<dbReference type="EMBL" id="CM008963">
    <property type="protein sequence ID" value="PNW87189.1"/>
    <property type="molecule type" value="Genomic_DNA"/>
</dbReference>
<feature type="region of interest" description="Disordered" evidence="1">
    <location>
        <begin position="1"/>
        <end position="22"/>
    </location>
</feature>
<feature type="region of interest" description="Disordered" evidence="1">
    <location>
        <begin position="91"/>
        <end position="129"/>
    </location>
</feature>
<proteinExistence type="predicted"/>
<dbReference type="Gramene" id="PNW87189">
    <property type="protein sequence ID" value="PNW87189"/>
    <property type="gene ID" value="CHLRE_02g112433v5"/>
</dbReference>
<evidence type="ECO:0000256" key="1">
    <source>
        <dbReference type="SAM" id="MobiDB-lite"/>
    </source>
</evidence>
<gene>
    <name evidence="2" type="ORF">CHLRE_02g112433v5</name>
</gene>
<accession>A0A2K3E317</accession>
<feature type="compositionally biased region" description="Gly residues" evidence="1">
    <location>
        <begin position="107"/>
        <end position="129"/>
    </location>
</feature>
<sequence length="129" mass="12107">MQQPTAATRRCGGDARSNDAAPVDAWASSGASLIFICRRDPHQHSLAWTPSGPVLGSGSVAAAGGLGGGNGALPRSASGVLLRLLGGSSGGGGGSGGVGLPPLGRSSSGGPGVGLGLGLLGPGRGSKQA</sequence>
<organism evidence="2 3">
    <name type="scientific">Chlamydomonas reinhardtii</name>
    <name type="common">Chlamydomonas smithii</name>
    <dbReference type="NCBI Taxonomy" id="3055"/>
    <lineage>
        <taxon>Eukaryota</taxon>
        <taxon>Viridiplantae</taxon>
        <taxon>Chlorophyta</taxon>
        <taxon>core chlorophytes</taxon>
        <taxon>Chlorophyceae</taxon>
        <taxon>CS clade</taxon>
        <taxon>Chlamydomonadales</taxon>
        <taxon>Chlamydomonadaceae</taxon>
        <taxon>Chlamydomonas</taxon>
    </lineage>
</organism>
<dbReference type="RefSeq" id="XP_042927544.1">
    <property type="nucleotide sequence ID" value="XM_043059909.1"/>
</dbReference>
<dbReference type="EMBL" id="CM008963">
    <property type="protein sequence ID" value="PNW87188.1"/>
    <property type="molecule type" value="Genomic_DNA"/>
</dbReference>
<dbReference type="KEGG" id="cre:CHLRE_02g112433v5"/>
<dbReference type="RefSeq" id="XP_042927543.1">
    <property type="nucleotide sequence ID" value="XM_043059910.1"/>
</dbReference>
<dbReference type="Gramene" id="PNW87188">
    <property type="protein sequence ID" value="PNW87188"/>
    <property type="gene ID" value="CHLRE_02g112433v5"/>
</dbReference>
<protein>
    <submittedName>
        <fullName evidence="2">Uncharacterized protein</fullName>
    </submittedName>
</protein>
<dbReference type="GeneID" id="66052475"/>
<reference evidence="2" key="2">
    <citation type="submission" date="2017-07" db="EMBL/GenBank/DDBJ databases">
        <title>WGS assembly of Chlamydomonas reinhardtii.</title>
        <authorList>
            <consortium name="Chlamydomonas Annotation Team"/>
            <consortium name="JGI Annotation Team"/>
            <person name="Merchant S.S."/>
            <person name="Prochnik S.E."/>
            <person name="Vallon O."/>
            <person name="Harris E.H."/>
            <person name="Karpowicz S.J."/>
            <person name="Witman G.B."/>
            <person name="Terry A."/>
            <person name="Salamov A."/>
            <person name="Fritz-Laylin L.K."/>
            <person name="Marechal-Drouard L."/>
            <person name="Marshall W.F."/>
            <person name="Qu L.H."/>
            <person name="Nelson D.R."/>
            <person name="Sanderfoot A.A."/>
            <person name="Spalding M.H."/>
            <person name="Kapitonov V.V."/>
            <person name="Ren Q."/>
            <person name="Ferris P."/>
            <person name="Lindquist E."/>
            <person name="Shapiro H."/>
            <person name="Lucas S.M."/>
            <person name="Grimwood J."/>
            <person name="Schmutz J."/>
            <person name="Grigoriev I.V."/>
            <person name="Rokhsar D.S."/>
        </authorList>
    </citation>
    <scope>NUCLEOTIDE SEQUENCE</scope>
    <source>
        <strain evidence="2">CC-503 cw92 mt+</strain>
    </source>
</reference>
<keyword evidence="3" id="KW-1185">Reference proteome</keyword>
<evidence type="ECO:0000313" key="3">
    <source>
        <dbReference type="Proteomes" id="UP000006906"/>
    </source>
</evidence>
<name>A0A2K3E317_CHLRE</name>
<reference evidence="2 3" key="1">
    <citation type="journal article" date="2007" name="Science">
        <title>The Chlamydomonas genome reveals the evolution of key animal and plant functions.</title>
        <authorList>
            <person name="Merchant S.S."/>
            <person name="Prochnik S.E."/>
            <person name="Vallon O."/>
            <person name="Harris E.H."/>
            <person name="Karpowicz S.J."/>
            <person name="Witman G.B."/>
            <person name="Terry A."/>
            <person name="Salamov A."/>
            <person name="Fritz-Laylin L.K."/>
            <person name="Marechal-Drouard L."/>
            <person name="Marshall W.F."/>
            <person name="Qu L.H."/>
            <person name="Nelson D.R."/>
            <person name="Sanderfoot A.A."/>
            <person name="Spalding M.H."/>
            <person name="Kapitonov V.V."/>
            <person name="Ren Q."/>
            <person name="Ferris P."/>
            <person name="Lindquist E."/>
            <person name="Shapiro H."/>
            <person name="Lucas S.M."/>
            <person name="Grimwood J."/>
            <person name="Schmutz J."/>
            <person name="Cardol P."/>
            <person name="Cerutti H."/>
            <person name="Chanfreau G."/>
            <person name="Chen C.L."/>
            <person name="Cognat V."/>
            <person name="Croft M.T."/>
            <person name="Dent R."/>
            <person name="Dutcher S."/>
            <person name="Fernandez E."/>
            <person name="Fukuzawa H."/>
            <person name="Gonzalez-Ballester D."/>
            <person name="Gonzalez-Halphen D."/>
            <person name="Hallmann A."/>
            <person name="Hanikenne M."/>
            <person name="Hippler M."/>
            <person name="Inwood W."/>
            <person name="Jabbari K."/>
            <person name="Kalanon M."/>
            <person name="Kuras R."/>
            <person name="Lefebvre P.A."/>
            <person name="Lemaire S.D."/>
            <person name="Lobanov A.V."/>
            <person name="Lohr M."/>
            <person name="Manuell A."/>
            <person name="Meier I."/>
            <person name="Mets L."/>
            <person name="Mittag M."/>
            <person name="Mittelmeier T."/>
            <person name="Moroney J.V."/>
            <person name="Moseley J."/>
            <person name="Napoli C."/>
            <person name="Nedelcu A.M."/>
            <person name="Niyogi K."/>
            <person name="Novoselov S.V."/>
            <person name="Paulsen I.T."/>
            <person name="Pazour G."/>
            <person name="Purton S."/>
            <person name="Ral J.P."/>
            <person name="Riano-Pachon D.M."/>
            <person name="Riekhof W."/>
            <person name="Rymarquis L."/>
            <person name="Schroda M."/>
            <person name="Stern D."/>
            <person name="Umen J."/>
            <person name="Willows R."/>
            <person name="Wilson N."/>
            <person name="Zimmer S.L."/>
            <person name="Allmer J."/>
            <person name="Balk J."/>
            <person name="Bisova K."/>
            <person name="Chen C.J."/>
            <person name="Elias M."/>
            <person name="Gendler K."/>
            <person name="Hauser C."/>
            <person name="Lamb M.R."/>
            <person name="Ledford H."/>
            <person name="Long J.C."/>
            <person name="Minagawa J."/>
            <person name="Page M.D."/>
            <person name="Pan J."/>
            <person name="Pootakham W."/>
            <person name="Roje S."/>
            <person name="Rose A."/>
            <person name="Stahlberg E."/>
            <person name="Terauchi A.M."/>
            <person name="Yang P."/>
            <person name="Ball S."/>
            <person name="Bowler C."/>
            <person name="Dieckmann C.L."/>
            <person name="Gladyshev V.N."/>
            <person name="Green P."/>
            <person name="Jorgensen R."/>
            <person name="Mayfield S."/>
            <person name="Mueller-Roeber B."/>
            <person name="Rajamani S."/>
            <person name="Sayre R.T."/>
            <person name="Brokstein P."/>
            <person name="Dubchak I."/>
            <person name="Goodstein D."/>
            <person name="Hornick L."/>
            <person name="Huang Y.W."/>
            <person name="Jhaveri J."/>
            <person name="Luo Y."/>
            <person name="Martinez D."/>
            <person name="Ngau W.C."/>
            <person name="Otillar B."/>
            <person name="Poliakov A."/>
            <person name="Porter A."/>
            <person name="Szajkowski L."/>
            <person name="Werner G."/>
            <person name="Zhou K."/>
            <person name="Grigoriev I.V."/>
            <person name="Rokhsar D.S."/>
            <person name="Grossman A.R."/>
        </authorList>
    </citation>
    <scope>NUCLEOTIDE SEQUENCE [LARGE SCALE GENOMIC DNA]</scope>
    <source>
        <strain evidence="3">CC-503</strain>
        <strain evidence="2">CC-503 cw92 mt+</strain>
    </source>
</reference>
<dbReference type="Proteomes" id="UP000006906">
    <property type="component" value="Chromosome 2"/>
</dbReference>
<evidence type="ECO:0000313" key="2">
    <source>
        <dbReference type="EMBL" id="PNW87189.1"/>
    </source>
</evidence>
<dbReference type="AlphaFoldDB" id="A0A2K3E317"/>